<gene>
    <name evidence="2" type="ORF">MRATA1EN1_LOCUS2658</name>
</gene>
<dbReference type="EMBL" id="OX459946">
    <property type="protein sequence ID" value="CAI9153696.1"/>
    <property type="molecule type" value="Genomic_DNA"/>
</dbReference>
<keyword evidence="3" id="KW-1185">Reference proteome</keyword>
<feature type="region of interest" description="Disordered" evidence="1">
    <location>
        <begin position="76"/>
        <end position="103"/>
    </location>
</feature>
<evidence type="ECO:0000313" key="2">
    <source>
        <dbReference type="EMBL" id="CAI9153696.1"/>
    </source>
</evidence>
<proteinExistence type="predicted"/>
<organism evidence="2 3">
    <name type="scientific">Rangifer tarandus platyrhynchus</name>
    <name type="common">Svalbard reindeer</name>
    <dbReference type="NCBI Taxonomy" id="3082113"/>
    <lineage>
        <taxon>Eukaryota</taxon>
        <taxon>Metazoa</taxon>
        <taxon>Chordata</taxon>
        <taxon>Craniata</taxon>
        <taxon>Vertebrata</taxon>
        <taxon>Euteleostomi</taxon>
        <taxon>Mammalia</taxon>
        <taxon>Eutheria</taxon>
        <taxon>Laurasiatheria</taxon>
        <taxon>Artiodactyla</taxon>
        <taxon>Ruminantia</taxon>
        <taxon>Pecora</taxon>
        <taxon>Cervidae</taxon>
        <taxon>Odocoileinae</taxon>
        <taxon>Rangifer</taxon>
    </lineage>
</organism>
<feature type="region of interest" description="Disordered" evidence="1">
    <location>
        <begin position="1"/>
        <end position="24"/>
    </location>
</feature>
<protein>
    <submittedName>
        <fullName evidence="2">Uncharacterized protein</fullName>
    </submittedName>
</protein>
<feature type="compositionally biased region" description="Pro residues" evidence="1">
    <location>
        <begin position="1"/>
        <end position="19"/>
    </location>
</feature>
<dbReference type="Proteomes" id="UP001176941">
    <property type="component" value="Chromosome 10"/>
</dbReference>
<evidence type="ECO:0000256" key="1">
    <source>
        <dbReference type="SAM" id="MobiDB-lite"/>
    </source>
</evidence>
<evidence type="ECO:0000313" key="3">
    <source>
        <dbReference type="Proteomes" id="UP001176941"/>
    </source>
</evidence>
<accession>A0ABN8XZW4</accession>
<reference evidence="2" key="1">
    <citation type="submission" date="2023-04" db="EMBL/GenBank/DDBJ databases">
        <authorList>
            <consortium name="ELIXIR-Norway"/>
        </authorList>
    </citation>
    <scope>NUCLEOTIDE SEQUENCE [LARGE SCALE GENOMIC DNA]</scope>
</reference>
<name>A0ABN8XZW4_RANTA</name>
<sequence length="103" mass="11073">MCVPHPEPLTHLPPHPIPQGHPSAPALSTLSHALNLYWRSISHMMISKSLIQSSIDGWGCVPSLLFDLRPNYGGGNEENATSFKRSHAHGATLSAPDLAAGHH</sequence>